<evidence type="ECO:0000256" key="1">
    <source>
        <dbReference type="ARBA" id="ARBA00006082"/>
    </source>
</evidence>
<dbReference type="SUPFAM" id="SSF55874">
    <property type="entry name" value="ATPase domain of HSP90 chaperone/DNA topoisomerase II/histidine kinase"/>
    <property type="match status" value="1"/>
</dbReference>
<dbReference type="InterPro" id="IPR002099">
    <property type="entry name" value="MutL/Mlh/PMS"/>
</dbReference>
<dbReference type="PROSITE" id="PS00058">
    <property type="entry name" value="DNA_MISMATCH_REPAIR_1"/>
    <property type="match status" value="1"/>
</dbReference>
<dbReference type="Pfam" id="PF13589">
    <property type="entry name" value="HATPase_c_3"/>
    <property type="match status" value="1"/>
</dbReference>
<dbReference type="NCBIfam" id="TIGR00585">
    <property type="entry name" value="mutl"/>
    <property type="match status" value="1"/>
</dbReference>
<evidence type="ECO:0000313" key="9">
    <source>
        <dbReference type="EMBL" id="SHF97122.1"/>
    </source>
</evidence>
<dbReference type="InterPro" id="IPR013507">
    <property type="entry name" value="DNA_mismatch_S5_2-like"/>
</dbReference>
<evidence type="ECO:0000256" key="3">
    <source>
        <dbReference type="ARBA" id="ARBA00022763"/>
    </source>
</evidence>
<accession>A0A1M5G110</accession>
<keyword evidence="10" id="KW-1185">Reference proteome</keyword>
<keyword evidence="4 5" id="KW-0234">DNA repair</keyword>
<comment type="function">
    <text evidence="5">This protein is involved in the repair of mismatches in DNA. It is required for dam-dependent methyl-directed DNA mismatch repair. May act as a 'molecular matchmaker', a protein that promotes the formation of a stable complex between two or more DNA-binding proteins in an ATP-dependent manner without itself being part of a final effector complex.</text>
</comment>
<dbReference type="InterPro" id="IPR014762">
    <property type="entry name" value="DNA_mismatch_repair_CS"/>
</dbReference>
<feature type="region of interest" description="Disordered" evidence="6">
    <location>
        <begin position="357"/>
        <end position="407"/>
    </location>
</feature>
<evidence type="ECO:0000256" key="4">
    <source>
        <dbReference type="ARBA" id="ARBA00023204"/>
    </source>
</evidence>
<dbReference type="AlphaFoldDB" id="A0A1M5G110"/>
<dbReference type="Gene3D" id="3.30.230.10">
    <property type="match status" value="1"/>
</dbReference>
<dbReference type="OrthoDB" id="9763467at2"/>
<dbReference type="InterPro" id="IPR020568">
    <property type="entry name" value="Ribosomal_Su5_D2-typ_SF"/>
</dbReference>
<evidence type="ECO:0000256" key="6">
    <source>
        <dbReference type="SAM" id="MobiDB-lite"/>
    </source>
</evidence>
<feature type="domain" description="MutL C-terminal dimerisation" evidence="7">
    <location>
        <begin position="440"/>
        <end position="580"/>
    </location>
</feature>
<dbReference type="InterPro" id="IPR042121">
    <property type="entry name" value="MutL_C_regsub"/>
</dbReference>
<dbReference type="HAMAP" id="MF_00149">
    <property type="entry name" value="DNA_mis_repair"/>
    <property type="match status" value="1"/>
</dbReference>
<dbReference type="SUPFAM" id="SSF118116">
    <property type="entry name" value="DNA mismatch repair protein MutL"/>
    <property type="match status" value="1"/>
</dbReference>
<evidence type="ECO:0000256" key="2">
    <source>
        <dbReference type="ARBA" id="ARBA00021975"/>
    </source>
</evidence>
<protein>
    <recommendedName>
        <fullName evidence="2 5">DNA mismatch repair protein MutL</fullName>
    </recommendedName>
</protein>
<dbReference type="InterPro" id="IPR038973">
    <property type="entry name" value="MutL/Mlh/Pms-like"/>
</dbReference>
<dbReference type="STRING" id="1121391.SAMN02745206_03016"/>
<dbReference type="Gene3D" id="3.30.565.10">
    <property type="entry name" value="Histidine kinase-like ATPase, C-terminal domain"/>
    <property type="match status" value="1"/>
</dbReference>
<dbReference type="GO" id="GO:0032300">
    <property type="term" value="C:mismatch repair complex"/>
    <property type="evidence" value="ECO:0007669"/>
    <property type="project" value="InterPro"/>
</dbReference>
<dbReference type="InterPro" id="IPR036890">
    <property type="entry name" value="HATPase_C_sf"/>
</dbReference>
<dbReference type="InterPro" id="IPR042120">
    <property type="entry name" value="MutL_C_dimsub"/>
</dbReference>
<name>A0A1M5G110_9BACT</name>
<evidence type="ECO:0000259" key="7">
    <source>
        <dbReference type="SMART" id="SM00853"/>
    </source>
</evidence>
<dbReference type="Pfam" id="PF08676">
    <property type="entry name" value="MutL_C"/>
    <property type="match status" value="1"/>
</dbReference>
<dbReference type="GO" id="GO:0030983">
    <property type="term" value="F:mismatched DNA binding"/>
    <property type="evidence" value="ECO:0007669"/>
    <property type="project" value="InterPro"/>
</dbReference>
<dbReference type="Proteomes" id="UP000184076">
    <property type="component" value="Unassembled WGS sequence"/>
</dbReference>
<dbReference type="Pfam" id="PF01119">
    <property type="entry name" value="DNA_mis_repair"/>
    <property type="match status" value="1"/>
</dbReference>
<dbReference type="Gene3D" id="3.30.1370.100">
    <property type="entry name" value="MutL, C-terminal domain, regulatory subdomain"/>
    <property type="match status" value="1"/>
</dbReference>
<dbReference type="PANTHER" id="PTHR10073">
    <property type="entry name" value="DNA MISMATCH REPAIR PROTEIN MLH, PMS, MUTL"/>
    <property type="match status" value="1"/>
</dbReference>
<dbReference type="FunFam" id="3.30.565.10:FF:000003">
    <property type="entry name" value="DNA mismatch repair endonuclease MutL"/>
    <property type="match status" value="1"/>
</dbReference>
<dbReference type="GO" id="GO:0006298">
    <property type="term" value="P:mismatch repair"/>
    <property type="evidence" value="ECO:0007669"/>
    <property type="project" value="UniProtKB-UniRule"/>
</dbReference>
<evidence type="ECO:0000256" key="5">
    <source>
        <dbReference type="HAMAP-Rule" id="MF_00149"/>
    </source>
</evidence>
<dbReference type="InterPro" id="IPR020667">
    <property type="entry name" value="DNA_mismatch_repair_MutL"/>
</dbReference>
<dbReference type="GO" id="GO:0140664">
    <property type="term" value="F:ATP-dependent DNA damage sensor activity"/>
    <property type="evidence" value="ECO:0007669"/>
    <property type="project" value="InterPro"/>
</dbReference>
<dbReference type="SMART" id="SM00853">
    <property type="entry name" value="MutL_C"/>
    <property type="match status" value="1"/>
</dbReference>
<dbReference type="SMART" id="SM01340">
    <property type="entry name" value="DNA_mis_repair"/>
    <property type="match status" value="1"/>
</dbReference>
<dbReference type="Gene3D" id="3.30.1540.20">
    <property type="entry name" value="MutL, C-terminal domain, dimerisation subdomain"/>
    <property type="match status" value="1"/>
</dbReference>
<dbReference type="InterPro" id="IPR037198">
    <property type="entry name" value="MutL_C_sf"/>
</dbReference>
<gene>
    <name evidence="5" type="primary">mutL</name>
    <name evidence="9" type="ORF">SAMN02745206_03016</name>
</gene>
<proteinExistence type="inferred from homology"/>
<dbReference type="GO" id="GO:0016887">
    <property type="term" value="F:ATP hydrolysis activity"/>
    <property type="evidence" value="ECO:0007669"/>
    <property type="project" value="InterPro"/>
</dbReference>
<dbReference type="CDD" id="cd00782">
    <property type="entry name" value="MutL_Trans"/>
    <property type="match status" value="1"/>
</dbReference>
<dbReference type="InterPro" id="IPR014790">
    <property type="entry name" value="MutL_C"/>
</dbReference>
<keyword evidence="3 5" id="KW-0227">DNA damage</keyword>
<dbReference type="RefSeq" id="WP_073040905.1">
    <property type="nucleotide sequence ID" value="NZ_FQVB01000034.1"/>
</dbReference>
<dbReference type="PANTHER" id="PTHR10073:SF12">
    <property type="entry name" value="DNA MISMATCH REPAIR PROTEIN MLH1"/>
    <property type="match status" value="1"/>
</dbReference>
<evidence type="ECO:0000313" key="10">
    <source>
        <dbReference type="Proteomes" id="UP000184076"/>
    </source>
</evidence>
<organism evidence="9 10">
    <name type="scientific">Desulfacinum infernum DSM 9756</name>
    <dbReference type="NCBI Taxonomy" id="1121391"/>
    <lineage>
        <taxon>Bacteria</taxon>
        <taxon>Pseudomonadati</taxon>
        <taxon>Thermodesulfobacteriota</taxon>
        <taxon>Syntrophobacteria</taxon>
        <taxon>Syntrophobacterales</taxon>
        <taxon>Syntrophobacteraceae</taxon>
        <taxon>Desulfacinum</taxon>
    </lineage>
</organism>
<dbReference type="GO" id="GO:0005524">
    <property type="term" value="F:ATP binding"/>
    <property type="evidence" value="ECO:0007669"/>
    <property type="project" value="InterPro"/>
</dbReference>
<evidence type="ECO:0000259" key="8">
    <source>
        <dbReference type="SMART" id="SM01340"/>
    </source>
</evidence>
<dbReference type="EMBL" id="FQVB01000034">
    <property type="protein sequence ID" value="SHF97122.1"/>
    <property type="molecule type" value="Genomic_DNA"/>
</dbReference>
<dbReference type="InterPro" id="IPR014721">
    <property type="entry name" value="Ribsml_uS5_D2-typ_fold_subgr"/>
</dbReference>
<dbReference type="CDD" id="cd16926">
    <property type="entry name" value="HATPase_MutL-MLH-PMS-like"/>
    <property type="match status" value="1"/>
</dbReference>
<comment type="similarity">
    <text evidence="1 5">Belongs to the DNA mismatch repair MutL/HexB family.</text>
</comment>
<reference evidence="10" key="1">
    <citation type="submission" date="2016-11" db="EMBL/GenBank/DDBJ databases">
        <authorList>
            <person name="Varghese N."/>
            <person name="Submissions S."/>
        </authorList>
    </citation>
    <scope>NUCLEOTIDE SEQUENCE [LARGE SCALE GENOMIC DNA]</scope>
    <source>
        <strain evidence="10">DSM 9756</strain>
    </source>
</reference>
<feature type="domain" description="DNA mismatch repair protein S5" evidence="8">
    <location>
        <begin position="209"/>
        <end position="327"/>
    </location>
</feature>
<dbReference type="SUPFAM" id="SSF54211">
    <property type="entry name" value="Ribosomal protein S5 domain 2-like"/>
    <property type="match status" value="1"/>
</dbReference>
<sequence length="623" mass="68018">MGRIKVLPETLCNQIAAGEVVERPAAVVKELAENSLDAQASRLVVSLERGGRSEIRVVDDGVGMDADDALLALERHATSKIASVSDLQAVRTLGFRGEALPSIAAVSRFELVTRERDAVAGTRIRVEGGMIRSVEETGCPPGTAITVRDLFFNVPARRKFLRSVDTEWAHILDLCLRLALARPDVHLQIHHQGRRTHDFARTGSLAERVGQVLGHDTARLLIPVSTEKEDVRVEGLLGPPELQRANTRGIFLFVNNRPVKDRVLQHALLSAYDTLIPKGRYPSSVLFVSVPPDQVDVNVHPTKREVRFRRPSDVVGAVREAVLEALSKGIQSGWTRPLPTGPVASVSRAPAHVREWQSGLDREQTIEPGSEPPGPWGPMEGHPAEGTPATAPSTGRNMEPPGLAPLPRQASLFSREDAPVEPGMEGGREEAPLSLASLRILGQVARSYIVLEAPDGLVIVDQHAAHERILFDRLAEAGSRKAGQRLARPVVLDLPPLEAAALRRWLPQLAELGFEVEPFGGDSFVVHAVPAVLGRTDPREVIRTVVETTPEEADSPRLELLARLAKTAACHGSVRAGQKLNPDEIRLLLKDLERTRFGATCPHGRPLWHKITVADLERTFHRS</sequence>